<comment type="caution">
    <text evidence="1">The sequence shown here is derived from an EMBL/GenBank/DDBJ whole genome shotgun (WGS) entry which is preliminary data.</text>
</comment>
<protein>
    <submittedName>
        <fullName evidence="1">42513_t:CDS:1</fullName>
    </submittedName>
</protein>
<proteinExistence type="predicted"/>
<name>A0ABN7WA88_GIGMA</name>
<sequence length="230" mass="26404">MQEHLKLMLELEDPNIVVDLGTNNGFKESKFGIFWSELQAYFNELVDDRCHEPILYLPWFISFAILYREFVCFISADDKHKLPIGEKVLISTNVPDNISDSFYSGDVYVGYENTIFESSNAICHATKFFQTISLKFSNKIPPILCLYTDGGPDHRTNFGSVQISLISLFFKGDFDMIIAMKTAPYHSWANPAERIMSILKLRLQNISLACNEFSLEQEKIFKQLDTIEAI</sequence>
<dbReference type="EMBL" id="CAJVQB010036054">
    <property type="protein sequence ID" value="CAG8823410.1"/>
    <property type="molecule type" value="Genomic_DNA"/>
</dbReference>
<dbReference type="Proteomes" id="UP000789901">
    <property type="component" value="Unassembled WGS sequence"/>
</dbReference>
<evidence type="ECO:0000313" key="1">
    <source>
        <dbReference type="EMBL" id="CAG8823410.1"/>
    </source>
</evidence>
<gene>
    <name evidence="1" type="ORF">GMARGA_LOCUS28331</name>
</gene>
<evidence type="ECO:0000313" key="2">
    <source>
        <dbReference type="Proteomes" id="UP000789901"/>
    </source>
</evidence>
<reference evidence="1 2" key="1">
    <citation type="submission" date="2021-06" db="EMBL/GenBank/DDBJ databases">
        <authorList>
            <person name="Kallberg Y."/>
            <person name="Tangrot J."/>
            <person name="Rosling A."/>
        </authorList>
    </citation>
    <scope>NUCLEOTIDE SEQUENCE [LARGE SCALE GENOMIC DNA]</scope>
    <source>
        <strain evidence="1 2">120-4 pot B 10/14</strain>
    </source>
</reference>
<organism evidence="1 2">
    <name type="scientific">Gigaspora margarita</name>
    <dbReference type="NCBI Taxonomy" id="4874"/>
    <lineage>
        <taxon>Eukaryota</taxon>
        <taxon>Fungi</taxon>
        <taxon>Fungi incertae sedis</taxon>
        <taxon>Mucoromycota</taxon>
        <taxon>Glomeromycotina</taxon>
        <taxon>Glomeromycetes</taxon>
        <taxon>Diversisporales</taxon>
        <taxon>Gigasporaceae</taxon>
        <taxon>Gigaspora</taxon>
    </lineage>
</organism>
<keyword evidence="2" id="KW-1185">Reference proteome</keyword>
<accession>A0ABN7WA88</accession>